<evidence type="ECO:0000313" key="2">
    <source>
        <dbReference type="Proteomes" id="UP001189624"/>
    </source>
</evidence>
<sequence>MEAYKVPNGYREMQMKILDSLTYILLQNFALETADCESKKVPIQSKRYGENGLKSLQI</sequence>
<keyword evidence="2" id="KW-1185">Reference proteome</keyword>
<organism evidence="1 2">
    <name type="scientific">Sphenostylis stenocarpa</name>
    <dbReference type="NCBI Taxonomy" id="92480"/>
    <lineage>
        <taxon>Eukaryota</taxon>
        <taxon>Viridiplantae</taxon>
        <taxon>Streptophyta</taxon>
        <taxon>Embryophyta</taxon>
        <taxon>Tracheophyta</taxon>
        <taxon>Spermatophyta</taxon>
        <taxon>Magnoliopsida</taxon>
        <taxon>eudicotyledons</taxon>
        <taxon>Gunneridae</taxon>
        <taxon>Pentapetalae</taxon>
        <taxon>rosids</taxon>
        <taxon>fabids</taxon>
        <taxon>Fabales</taxon>
        <taxon>Fabaceae</taxon>
        <taxon>Papilionoideae</taxon>
        <taxon>50 kb inversion clade</taxon>
        <taxon>NPAAA clade</taxon>
        <taxon>indigoferoid/millettioid clade</taxon>
        <taxon>Phaseoleae</taxon>
        <taxon>Sphenostylis</taxon>
    </lineage>
</organism>
<proteinExistence type="predicted"/>
<protein>
    <submittedName>
        <fullName evidence="1">Uncharacterized protein</fullName>
    </submittedName>
</protein>
<dbReference type="Gramene" id="rna-AYBTSS11_LOCUS22835">
    <property type="protein sequence ID" value="CAJ1970842.1"/>
    <property type="gene ID" value="gene-AYBTSS11_LOCUS22835"/>
</dbReference>
<accession>A0AA86SQY5</accession>
<name>A0AA86SQY5_9FABA</name>
<dbReference type="AlphaFoldDB" id="A0AA86SQY5"/>
<evidence type="ECO:0000313" key="1">
    <source>
        <dbReference type="EMBL" id="CAJ1970842.1"/>
    </source>
</evidence>
<gene>
    <name evidence="1" type="ORF">AYBTSS11_LOCUS22835</name>
</gene>
<dbReference type="EMBL" id="OY731405">
    <property type="protein sequence ID" value="CAJ1970842.1"/>
    <property type="molecule type" value="Genomic_DNA"/>
</dbReference>
<dbReference type="Proteomes" id="UP001189624">
    <property type="component" value="Chromosome 8"/>
</dbReference>
<reference evidence="1" key="1">
    <citation type="submission" date="2023-10" db="EMBL/GenBank/DDBJ databases">
        <authorList>
            <person name="Domelevo Entfellner J.-B."/>
        </authorList>
    </citation>
    <scope>NUCLEOTIDE SEQUENCE</scope>
</reference>